<evidence type="ECO:0000256" key="2">
    <source>
        <dbReference type="SAM" id="SignalP"/>
    </source>
</evidence>
<dbReference type="EMBL" id="AB526831">
    <property type="protein sequence ID" value="BAI45246.1"/>
    <property type="molecule type" value="Genomic_DNA"/>
</dbReference>
<sequence>MAFGRGKRGLHAAVILGFFVLLATSSVGLGQRVPRYPSVESLEERVAEALGRRSSAAASTLPGSDTNMISDGRAGRDEPTASPEHHSVDAPTTSGEGEADAGKVTLRNDEGLEGNISADHVLHPPPDSGHEGLQEPGTTHQQAQEPDASEAMDSSALPLSTSVPHPNEVGSTPGTALPAPIFSIPELSPEEVVYVLRVQGSGDFEISFQVGRVVRQLEAIKRAYREAHGKLEAEELESERGPTVSTRTKLVDFIKENQRRLRAAFQKVKIQQKLEEIEELLQLSHALKSLGARLRPCQKSNSPMEEEICRKTKALGEMVAQKAEDLRQHASTVSALLGREAVERQLRRVDSEQPYEQTDAGVAARAEEFRKALEKAASGARQFVGTTADEIVEEVKEDAQYLRDGAKEVLTKSQRALVDAFQAIQRALLEAKAKELVDAASKEAEDARKILAEQPA</sequence>
<feature type="chain" id="PRO_5003007867" evidence="2">
    <location>
        <begin position="31"/>
        <end position="456"/>
    </location>
</feature>
<evidence type="ECO:0000313" key="3">
    <source>
        <dbReference type="EMBL" id="BAI45246.1"/>
    </source>
</evidence>
<organism evidence="3">
    <name type="scientific">Neospora caninum</name>
    <name type="common">Coccidian parasite</name>
    <dbReference type="NCBI Taxonomy" id="29176"/>
    <lineage>
        <taxon>Eukaryota</taxon>
        <taxon>Sar</taxon>
        <taxon>Alveolata</taxon>
        <taxon>Apicomplexa</taxon>
        <taxon>Conoidasida</taxon>
        <taxon>Coccidia</taxon>
        <taxon>Eucoccidiorida</taxon>
        <taxon>Eimeriorina</taxon>
        <taxon>Sarcocystidae</taxon>
        <taxon>Neospora</taxon>
    </lineage>
</organism>
<dbReference type="AlphaFoldDB" id="D0FZZ5"/>
<feature type="region of interest" description="Disordered" evidence="1">
    <location>
        <begin position="50"/>
        <end position="100"/>
    </location>
</feature>
<feature type="compositionally biased region" description="Polar residues" evidence="1">
    <location>
        <begin position="56"/>
        <end position="69"/>
    </location>
</feature>
<dbReference type="VEuPathDB" id="ToxoDB:NCLIV_036410"/>
<accession>D0FZZ5</accession>
<keyword evidence="2" id="KW-0732">Signal</keyword>
<feature type="compositionally biased region" description="Basic and acidic residues" evidence="1">
    <location>
        <begin position="73"/>
        <end position="88"/>
    </location>
</feature>
<feature type="signal peptide" evidence="2">
    <location>
        <begin position="1"/>
        <end position="30"/>
    </location>
</feature>
<name>D0FZZ5_NEOCA</name>
<evidence type="ECO:0000256" key="1">
    <source>
        <dbReference type="SAM" id="MobiDB-lite"/>
    </source>
</evidence>
<feature type="region of interest" description="Disordered" evidence="1">
    <location>
        <begin position="116"/>
        <end position="174"/>
    </location>
</feature>
<reference evidence="3" key="1">
    <citation type="submission" date="2009-10" db="EMBL/GenBank/DDBJ databases">
        <title>Cloning and characterization of Neospora caninum bradyzoite-specific antigen mag1.</title>
        <authorList>
            <person name="Ike K."/>
            <person name="Kobayashi T."/>
            <person name="Hatano Y."/>
            <person name="Uchida M."/>
            <person name="Imai S."/>
        </authorList>
    </citation>
    <scope>NUCLEOTIDE SEQUENCE</scope>
    <source>
        <strain evidence="3">NC-1</strain>
    </source>
</reference>
<gene>
    <name evidence="3" type="primary">mag1</name>
</gene>
<proteinExistence type="predicted"/>
<feature type="compositionally biased region" description="Polar residues" evidence="1">
    <location>
        <begin position="157"/>
        <end position="174"/>
    </location>
</feature>
<protein>
    <submittedName>
        <fullName evidence="3">Bradyzoite protein MAG1</fullName>
    </submittedName>
</protein>